<dbReference type="Pfam" id="PF13458">
    <property type="entry name" value="Peripla_BP_6"/>
    <property type="match status" value="1"/>
</dbReference>
<comment type="caution">
    <text evidence="6">The sequence shown here is derived from an EMBL/GenBank/DDBJ whole genome shotgun (WGS) entry which is preliminary data.</text>
</comment>
<dbReference type="Gene3D" id="3.40.50.2300">
    <property type="match status" value="2"/>
</dbReference>
<dbReference type="EMBL" id="NRSG01000013">
    <property type="protein sequence ID" value="MBK1657266.1"/>
    <property type="molecule type" value="Genomic_DNA"/>
</dbReference>
<dbReference type="PANTHER" id="PTHR30483">
    <property type="entry name" value="LEUCINE-SPECIFIC-BINDING PROTEIN"/>
    <property type="match status" value="1"/>
</dbReference>
<keyword evidence="7" id="KW-1185">Reference proteome</keyword>
<feature type="signal peptide" evidence="4">
    <location>
        <begin position="1"/>
        <end position="31"/>
    </location>
</feature>
<dbReference type="CDD" id="cd06332">
    <property type="entry name" value="PBP1_aromatic_compounds-like"/>
    <property type="match status" value="1"/>
</dbReference>
<evidence type="ECO:0000259" key="5">
    <source>
        <dbReference type="Pfam" id="PF13458"/>
    </source>
</evidence>
<evidence type="ECO:0000313" key="7">
    <source>
        <dbReference type="Proteomes" id="UP000697995"/>
    </source>
</evidence>
<evidence type="ECO:0000313" key="6">
    <source>
        <dbReference type="EMBL" id="MBK1657266.1"/>
    </source>
</evidence>
<keyword evidence="3" id="KW-0813">Transport</keyword>
<dbReference type="PROSITE" id="PS51318">
    <property type="entry name" value="TAT"/>
    <property type="match status" value="1"/>
</dbReference>
<evidence type="ECO:0000256" key="1">
    <source>
        <dbReference type="ARBA" id="ARBA00010062"/>
    </source>
</evidence>
<feature type="domain" description="Leucine-binding protein" evidence="5">
    <location>
        <begin position="35"/>
        <end position="383"/>
    </location>
</feature>
<protein>
    <submittedName>
        <fullName evidence="6">Branched-chain amino acid ABC transporter substrate-binding protein</fullName>
    </submittedName>
</protein>
<dbReference type="SUPFAM" id="SSF53822">
    <property type="entry name" value="Periplasmic binding protein-like I"/>
    <property type="match status" value="1"/>
</dbReference>
<evidence type="ECO:0000256" key="3">
    <source>
        <dbReference type="ARBA" id="ARBA00022970"/>
    </source>
</evidence>
<gene>
    <name evidence="6" type="ORF">CKO45_03360</name>
</gene>
<dbReference type="PANTHER" id="PTHR30483:SF6">
    <property type="entry name" value="PERIPLASMIC BINDING PROTEIN OF ABC TRANSPORTER FOR NATURAL AMINO ACIDS"/>
    <property type="match status" value="1"/>
</dbReference>
<name>A0ABS1CS31_9PROT</name>
<organism evidence="6 7">
    <name type="scientific">Paracraurococcus ruber</name>
    <dbReference type="NCBI Taxonomy" id="77675"/>
    <lineage>
        <taxon>Bacteria</taxon>
        <taxon>Pseudomonadati</taxon>
        <taxon>Pseudomonadota</taxon>
        <taxon>Alphaproteobacteria</taxon>
        <taxon>Acetobacterales</taxon>
        <taxon>Roseomonadaceae</taxon>
        <taxon>Paracraurococcus</taxon>
    </lineage>
</organism>
<keyword evidence="2 4" id="KW-0732">Signal</keyword>
<accession>A0ABS1CS31</accession>
<dbReference type="InterPro" id="IPR051010">
    <property type="entry name" value="BCAA_transport"/>
</dbReference>
<evidence type="ECO:0000256" key="4">
    <source>
        <dbReference type="SAM" id="SignalP"/>
    </source>
</evidence>
<proteinExistence type="inferred from homology"/>
<dbReference type="RefSeq" id="WP_133218446.1">
    <property type="nucleotide sequence ID" value="NZ_NRSG01000013.1"/>
</dbReference>
<dbReference type="Proteomes" id="UP000697995">
    <property type="component" value="Unassembled WGS sequence"/>
</dbReference>
<dbReference type="InterPro" id="IPR028082">
    <property type="entry name" value="Peripla_BP_I"/>
</dbReference>
<dbReference type="InterPro" id="IPR028081">
    <property type="entry name" value="Leu-bd"/>
</dbReference>
<sequence length="424" mass="45696">MEPRIDRRRLLLGAGAAAAATATGLAAPAIAQNAPIRIGWLATLEGPFATGGQDGFRCMQMLLEQHNNQAGGRRIEVVRESSNAQADVALARARKLIEQDNVDFILGPLSGAEGIALRDYSRTLTGKTIINGSSGASDTTLRNPSPNFFRFNTDGVQWMAGLGNYVRRTLNVQEVAIVAGDYAFPYAQVFGFSMEFCRAGGRATYLWSPLGTTDYSSIIARIPRTAGALVVIHGGTDGLAFMTQYAQAGGSLPLIGGSIMADQSMLSARGPHRRLMLGMVSGGPIADVHDDPTWNEFVERYRRRWSNEGGFRSPSIHGFNFYTAQQAALLALEQVRGDLSGNQQAFQQALVRLEFKNAMGAQVKLDHNRQAISDIFLNRIEERGGQAATVTFGRTNAVNQTLGVPEAQFLQLGAPSRDNTGCVA</sequence>
<evidence type="ECO:0000256" key="2">
    <source>
        <dbReference type="ARBA" id="ARBA00022729"/>
    </source>
</evidence>
<dbReference type="InterPro" id="IPR006311">
    <property type="entry name" value="TAT_signal"/>
</dbReference>
<keyword evidence="3" id="KW-0029">Amino-acid transport</keyword>
<feature type="chain" id="PRO_5046781908" evidence="4">
    <location>
        <begin position="32"/>
        <end position="424"/>
    </location>
</feature>
<reference evidence="6 7" key="1">
    <citation type="journal article" date="2020" name="Microorganisms">
        <title>Osmotic Adaptation and Compatible Solute Biosynthesis of Phototrophic Bacteria as Revealed from Genome Analyses.</title>
        <authorList>
            <person name="Imhoff J.F."/>
            <person name="Rahn T."/>
            <person name="Kunzel S."/>
            <person name="Keller A."/>
            <person name="Neulinger S.C."/>
        </authorList>
    </citation>
    <scope>NUCLEOTIDE SEQUENCE [LARGE SCALE GENOMIC DNA]</scope>
    <source>
        <strain evidence="6 7">DSM 15382</strain>
    </source>
</reference>
<comment type="similarity">
    <text evidence="1">Belongs to the leucine-binding protein family.</text>
</comment>